<evidence type="ECO:0000313" key="2">
    <source>
        <dbReference type="EMBL" id="CAF0983546.1"/>
    </source>
</evidence>
<keyword evidence="1" id="KW-0812">Transmembrane</keyword>
<feature type="transmembrane region" description="Helical" evidence="1">
    <location>
        <begin position="135"/>
        <end position="156"/>
    </location>
</feature>
<reference evidence="2" key="1">
    <citation type="submission" date="2021-02" db="EMBL/GenBank/DDBJ databases">
        <authorList>
            <person name="Nowell W R."/>
        </authorList>
    </citation>
    <scope>NUCLEOTIDE SEQUENCE</scope>
</reference>
<keyword evidence="1" id="KW-0472">Membrane</keyword>
<keyword evidence="1" id="KW-1133">Transmembrane helix</keyword>
<organism evidence="2 3">
    <name type="scientific">Adineta steineri</name>
    <dbReference type="NCBI Taxonomy" id="433720"/>
    <lineage>
        <taxon>Eukaryota</taxon>
        <taxon>Metazoa</taxon>
        <taxon>Spiralia</taxon>
        <taxon>Gnathifera</taxon>
        <taxon>Rotifera</taxon>
        <taxon>Eurotatoria</taxon>
        <taxon>Bdelloidea</taxon>
        <taxon>Adinetida</taxon>
        <taxon>Adinetidae</taxon>
        <taxon>Adineta</taxon>
    </lineage>
</organism>
<sequence>MMLGTTPGIQPIATPQPMTPLQSMTPLQPMAPVQPPKPWKIKFPAIISGILSFLQFGITFVIIGCEVGSVLIDMVTATIYVGFWASLFFIFAWISQATTSCCCRNRGCATYTLIMQVISLFFAACVIGFDSYYIIYPTTCFFSSSICNGLGTTRACCFRNRGCATYTLVMQVISLFFAACVIGFDSYYIIYPTTCFFSSSICNGLGTTRGLFYTYSNFYNIKIPLIKGQLAAGAVMFVLCLISIGIYIITTIRVYRAAKRPIVYPQTTPYSVPPYSMPPLPTGPDGMVIAPPALNVRPPKPGSPLYHRPMIILDNGEGRTNDLVCPTCSTMMNVSVRKKPPQ</sequence>
<proteinExistence type="predicted"/>
<evidence type="ECO:0000313" key="3">
    <source>
        <dbReference type="Proteomes" id="UP000663860"/>
    </source>
</evidence>
<name>A0A814FQ84_9BILA</name>
<feature type="transmembrane region" description="Helical" evidence="1">
    <location>
        <begin position="168"/>
        <end position="190"/>
    </location>
</feature>
<dbReference type="EMBL" id="CAJNOE010000151">
    <property type="protein sequence ID" value="CAF0983546.1"/>
    <property type="molecule type" value="Genomic_DNA"/>
</dbReference>
<evidence type="ECO:0000256" key="1">
    <source>
        <dbReference type="SAM" id="Phobius"/>
    </source>
</evidence>
<dbReference type="Proteomes" id="UP000663860">
    <property type="component" value="Unassembled WGS sequence"/>
</dbReference>
<gene>
    <name evidence="2" type="ORF">IZO911_LOCUS16705</name>
</gene>
<feature type="transmembrane region" description="Helical" evidence="1">
    <location>
        <begin position="70"/>
        <end position="95"/>
    </location>
</feature>
<comment type="caution">
    <text evidence="2">The sequence shown here is derived from an EMBL/GenBank/DDBJ whole genome shotgun (WGS) entry which is preliminary data.</text>
</comment>
<feature type="transmembrane region" description="Helical" evidence="1">
    <location>
        <begin position="43"/>
        <end position="64"/>
    </location>
</feature>
<protein>
    <submittedName>
        <fullName evidence="2">Uncharacterized protein</fullName>
    </submittedName>
</protein>
<accession>A0A814FQ84</accession>
<feature type="transmembrane region" description="Helical" evidence="1">
    <location>
        <begin position="107"/>
        <end position="129"/>
    </location>
</feature>
<feature type="transmembrane region" description="Helical" evidence="1">
    <location>
        <begin position="230"/>
        <end position="250"/>
    </location>
</feature>
<dbReference type="AlphaFoldDB" id="A0A814FQ84"/>